<sequence length="289" mass="32016">MNSDTAKEMSHMFKTKGFTKTYKLAERLTGPFAEVLVDQTGITSYSSPPIILDNASGTGIVCSILNTKTSEQVRQGWELTAGDFSEVMVEYAAQRAKEEGWINAEAKVVDAQDTKLPSGHYTHVFATFAFQTIPNHNAALKETFRILKPGGMIASATWEHVPWITIVKHAITTISPDLYYPDSDEFIKTVSQGWEAEASIESLLKDEGFTDIHVRSITRSISLSIADLVELSLAILPALLARYWTQEQRDVYAEQVSGALQQYLEQEYGVDALVPLEPIGIIATARKPE</sequence>
<comment type="caution">
    <text evidence="2">The sequence shown here is derived from an EMBL/GenBank/DDBJ whole genome shotgun (WGS) entry which is preliminary data.</text>
</comment>
<evidence type="ECO:0000259" key="1">
    <source>
        <dbReference type="Pfam" id="PF13649"/>
    </source>
</evidence>
<gene>
    <name evidence="2" type="ORF">BJX63DRAFT_436337</name>
</gene>
<evidence type="ECO:0000313" key="2">
    <source>
        <dbReference type="EMBL" id="KAL2808218.1"/>
    </source>
</evidence>
<dbReference type="GO" id="GO:0032259">
    <property type="term" value="P:methylation"/>
    <property type="evidence" value="ECO:0007669"/>
    <property type="project" value="UniProtKB-KW"/>
</dbReference>
<organism evidence="2 3">
    <name type="scientific">Aspergillus granulosus</name>
    <dbReference type="NCBI Taxonomy" id="176169"/>
    <lineage>
        <taxon>Eukaryota</taxon>
        <taxon>Fungi</taxon>
        <taxon>Dikarya</taxon>
        <taxon>Ascomycota</taxon>
        <taxon>Pezizomycotina</taxon>
        <taxon>Eurotiomycetes</taxon>
        <taxon>Eurotiomycetidae</taxon>
        <taxon>Eurotiales</taxon>
        <taxon>Aspergillaceae</taxon>
        <taxon>Aspergillus</taxon>
        <taxon>Aspergillus subgen. Nidulantes</taxon>
    </lineage>
</organism>
<dbReference type="PANTHER" id="PTHR43591">
    <property type="entry name" value="METHYLTRANSFERASE"/>
    <property type="match status" value="1"/>
</dbReference>
<dbReference type="Gene3D" id="3.40.50.150">
    <property type="entry name" value="Vaccinia Virus protein VP39"/>
    <property type="match status" value="1"/>
</dbReference>
<dbReference type="Proteomes" id="UP001610334">
    <property type="component" value="Unassembled WGS sequence"/>
</dbReference>
<dbReference type="Pfam" id="PF13649">
    <property type="entry name" value="Methyltransf_25"/>
    <property type="match status" value="1"/>
</dbReference>
<protein>
    <submittedName>
        <fullName evidence="2">S-adenosyl-L-methionine-dependent methyltransferase</fullName>
    </submittedName>
</protein>
<dbReference type="CDD" id="cd02440">
    <property type="entry name" value="AdoMet_MTases"/>
    <property type="match status" value="1"/>
</dbReference>
<evidence type="ECO:0000313" key="3">
    <source>
        <dbReference type="Proteomes" id="UP001610334"/>
    </source>
</evidence>
<dbReference type="InterPro" id="IPR041698">
    <property type="entry name" value="Methyltransf_25"/>
</dbReference>
<keyword evidence="2" id="KW-0489">Methyltransferase</keyword>
<feature type="domain" description="Methyltransferase" evidence="1">
    <location>
        <begin position="51"/>
        <end position="151"/>
    </location>
</feature>
<keyword evidence="3" id="KW-1185">Reference proteome</keyword>
<dbReference type="GO" id="GO:0008168">
    <property type="term" value="F:methyltransferase activity"/>
    <property type="evidence" value="ECO:0007669"/>
    <property type="project" value="UniProtKB-KW"/>
</dbReference>
<reference evidence="2 3" key="1">
    <citation type="submission" date="2024-07" db="EMBL/GenBank/DDBJ databases">
        <title>Section-level genome sequencing and comparative genomics of Aspergillus sections Usti and Cavernicolus.</title>
        <authorList>
            <consortium name="Lawrence Berkeley National Laboratory"/>
            <person name="Nybo J.L."/>
            <person name="Vesth T.C."/>
            <person name="Theobald S."/>
            <person name="Frisvad J.C."/>
            <person name="Larsen T.O."/>
            <person name="Kjaerboelling I."/>
            <person name="Rothschild-Mancinelli K."/>
            <person name="Lyhne E.K."/>
            <person name="Kogle M.E."/>
            <person name="Barry K."/>
            <person name="Clum A."/>
            <person name="Na H."/>
            <person name="Ledsgaard L."/>
            <person name="Lin J."/>
            <person name="Lipzen A."/>
            <person name="Kuo A."/>
            <person name="Riley R."/>
            <person name="Mondo S."/>
            <person name="Labutti K."/>
            <person name="Haridas S."/>
            <person name="Pangalinan J."/>
            <person name="Salamov A.A."/>
            <person name="Simmons B.A."/>
            <person name="Magnuson J.K."/>
            <person name="Chen J."/>
            <person name="Drula E."/>
            <person name="Henrissat B."/>
            <person name="Wiebenga A."/>
            <person name="Lubbers R.J."/>
            <person name="Gomes A.C."/>
            <person name="Makela M.R."/>
            <person name="Stajich J."/>
            <person name="Grigoriev I.V."/>
            <person name="Mortensen U.H."/>
            <person name="De Vries R.P."/>
            <person name="Baker S.E."/>
            <person name="Andersen M.R."/>
        </authorList>
    </citation>
    <scope>NUCLEOTIDE SEQUENCE [LARGE SCALE GENOMIC DNA]</scope>
    <source>
        <strain evidence="2 3">CBS 588.65</strain>
    </source>
</reference>
<accession>A0ABR4GYD3</accession>
<dbReference type="EMBL" id="JBFXLT010000118">
    <property type="protein sequence ID" value="KAL2808218.1"/>
    <property type="molecule type" value="Genomic_DNA"/>
</dbReference>
<dbReference type="PANTHER" id="PTHR43591:SF24">
    <property type="entry name" value="2-METHOXY-6-POLYPRENYL-1,4-BENZOQUINOL METHYLASE, MITOCHONDRIAL"/>
    <property type="match status" value="1"/>
</dbReference>
<name>A0ABR4GYD3_9EURO</name>
<dbReference type="SUPFAM" id="SSF53335">
    <property type="entry name" value="S-adenosyl-L-methionine-dependent methyltransferases"/>
    <property type="match status" value="1"/>
</dbReference>
<proteinExistence type="predicted"/>
<dbReference type="InterPro" id="IPR029063">
    <property type="entry name" value="SAM-dependent_MTases_sf"/>
</dbReference>
<keyword evidence="2" id="KW-0808">Transferase</keyword>